<dbReference type="Proteomes" id="UP000197424">
    <property type="component" value="Chromosome"/>
</dbReference>
<reference evidence="2" key="1">
    <citation type="submission" date="2017-06" db="EMBL/GenBank/DDBJ databases">
        <title>Whole genome sequence of Laribacter hongkongensis LHGZ1.</title>
        <authorList>
            <person name="Chen D."/>
            <person name="Wu H."/>
            <person name="Chen J."/>
        </authorList>
    </citation>
    <scope>NUCLEOTIDE SEQUENCE [LARGE SCALE GENOMIC DNA]</scope>
    <source>
        <strain evidence="2">LHGZ1</strain>
    </source>
</reference>
<sequence>MKIEEQLLTGLKAGVDRHWRYTKELLHIKPEYLLTVAVADALTDGFGNFHGLDIQIRLEEPTKSVLFDLVTSSGGLKKWFKEERPKISRKGKVDIFVITDTTRHAVELKGFDPSAPELEKDLVRLQELLAVNDGANRLASCHIVFPTLTNRTQWIEKRTKSVIDSSKSKFQLTQVRHETDEDPEDGIPCYYANCLTLTHS</sequence>
<evidence type="ECO:0000313" key="1">
    <source>
        <dbReference type="EMBL" id="ASJ25810.1"/>
    </source>
</evidence>
<organism evidence="1 2">
    <name type="scientific">Laribacter hongkongensis</name>
    <dbReference type="NCBI Taxonomy" id="168471"/>
    <lineage>
        <taxon>Bacteria</taxon>
        <taxon>Pseudomonadati</taxon>
        <taxon>Pseudomonadota</taxon>
        <taxon>Betaproteobacteria</taxon>
        <taxon>Neisseriales</taxon>
        <taxon>Aquaspirillaceae</taxon>
        <taxon>Laribacter</taxon>
    </lineage>
</organism>
<protein>
    <submittedName>
        <fullName evidence="1">Uncharacterized protein</fullName>
    </submittedName>
</protein>
<dbReference type="AlphaFoldDB" id="A0A248LLZ2"/>
<evidence type="ECO:0000313" key="2">
    <source>
        <dbReference type="Proteomes" id="UP000197424"/>
    </source>
</evidence>
<dbReference type="EMBL" id="CP022115">
    <property type="protein sequence ID" value="ASJ25810.1"/>
    <property type="molecule type" value="Genomic_DNA"/>
</dbReference>
<accession>A0A248LLZ2</accession>
<name>A0A248LLZ2_9NEIS</name>
<gene>
    <name evidence="1" type="ORF">LHGZ1_2979</name>
</gene>
<proteinExistence type="predicted"/>
<dbReference type="OrthoDB" id="5825033at2"/>
<dbReference type="RefSeq" id="WP_088861536.1">
    <property type="nucleotide sequence ID" value="NZ_CP022115.1"/>
</dbReference>